<feature type="region of interest" description="Disordered" evidence="1">
    <location>
        <begin position="1"/>
        <end position="88"/>
    </location>
</feature>
<dbReference type="Proteomes" id="UP000292235">
    <property type="component" value="Chromosome"/>
</dbReference>
<feature type="compositionally biased region" description="Low complexity" evidence="1">
    <location>
        <begin position="19"/>
        <end position="31"/>
    </location>
</feature>
<reference evidence="2 3" key="1">
    <citation type="submission" date="2019-02" db="EMBL/GenBank/DDBJ databases">
        <authorList>
            <person name="Khodamoradi S."/>
            <person name="Hahnke R.L."/>
            <person name="Kaempfer P."/>
            <person name="Schumann P."/>
            <person name="Rohde M."/>
            <person name="Steinert M."/>
            <person name="Luzhetskyy A."/>
            <person name="Wink J."/>
            <person name="Ruckert C."/>
        </authorList>
    </citation>
    <scope>NUCLEOTIDE SEQUENCE [LARGE SCALE GENOMIC DNA]</scope>
    <source>
        <strain evidence="2 3">M2</strain>
    </source>
</reference>
<feature type="compositionally biased region" description="Gly residues" evidence="1">
    <location>
        <begin position="50"/>
        <end position="69"/>
    </location>
</feature>
<proteinExistence type="predicted"/>
<dbReference type="EMBL" id="CP036455">
    <property type="protein sequence ID" value="QBI52573.1"/>
    <property type="molecule type" value="Genomic_DNA"/>
</dbReference>
<evidence type="ECO:0000313" key="3">
    <source>
        <dbReference type="Proteomes" id="UP000292235"/>
    </source>
</evidence>
<feature type="region of interest" description="Disordered" evidence="1">
    <location>
        <begin position="246"/>
        <end position="303"/>
    </location>
</feature>
<evidence type="ECO:0000313" key="2">
    <source>
        <dbReference type="EMBL" id="QBI52573.1"/>
    </source>
</evidence>
<protein>
    <submittedName>
        <fullName evidence="2">Uncharacterized protein</fullName>
    </submittedName>
</protein>
<accession>A0A4P6PWW3</accession>
<dbReference type="KEGG" id="strr:EKD16_03815"/>
<feature type="region of interest" description="Disordered" evidence="1">
    <location>
        <begin position="147"/>
        <end position="224"/>
    </location>
</feature>
<sequence>MAGPVPNAPGARRWRRPTEAATAATGPGPRTSVPVLVGGAPDGGDDDAGGASGAGPAVVGGGHAAGSGGTSRTYVRRYPPPRHREAPAWQRHSAIRNNMGCFVRQCPSSRRARARAAAAGAHEARRMARKRPWRRLFVRLVAAASAEAARKTGIGPQKPTPSGGGAPVGRARAPRATCRRPRAPDPAHPGGVRAPATRHTPRLRGPGRNTATPSRPTAAGVSPMPVHPAMIVNLWPRNALSCGHKFTIDGPSRATTHRHRRAPDPTTAGATPRPLAALRRPPSPAGTRQDGRRPTDRKAVRRS</sequence>
<evidence type="ECO:0000256" key="1">
    <source>
        <dbReference type="SAM" id="MobiDB-lite"/>
    </source>
</evidence>
<organism evidence="2 3">
    <name type="scientific">Streptomonospora litoralis</name>
    <dbReference type="NCBI Taxonomy" id="2498135"/>
    <lineage>
        <taxon>Bacteria</taxon>
        <taxon>Bacillati</taxon>
        <taxon>Actinomycetota</taxon>
        <taxon>Actinomycetes</taxon>
        <taxon>Streptosporangiales</taxon>
        <taxon>Nocardiopsidaceae</taxon>
        <taxon>Streptomonospora</taxon>
    </lineage>
</organism>
<dbReference type="AlphaFoldDB" id="A0A4P6PWW3"/>
<gene>
    <name evidence="2" type="ORF">EKD16_03815</name>
</gene>
<feature type="compositionally biased region" description="Low complexity" evidence="1">
    <location>
        <begin position="265"/>
        <end position="280"/>
    </location>
</feature>
<keyword evidence="3" id="KW-1185">Reference proteome</keyword>
<feature type="compositionally biased region" description="Basic and acidic residues" evidence="1">
    <location>
        <begin position="289"/>
        <end position="303"/>
    </location>
</feature>
<name>A0A4P6PWW3_9ACTN</name>